<dbReference type="EMBL" id="FXBL01000004">
    <property type="protein sequence ID" value="SMH27731.1"/>
    <property type="molecule type" value="Genomic_DNA"/>
</dbReference>
<dbReference type="OrthoDB" id="9814231at2"/>
<evidence type="ECO:0000313" key="5">
    <source>
        <dbReference type="EMBL" id="SMH27731.1"/>
    </source>
</evidence>
<feature type="domain" description="Ionotropic glutamate receptor C-terminal" evidence="4">
    <location>
        <begin position="26"/>
        <end position="247"/>
    </location>
</feature>
<dbReference type="InterPro" id="IPR001320">
    <property type="entry name" value="Iontro_rcpt_C"/>
</dbReference>
<protein>
    <submittedName>
        <fullName evidence="5">Amino acid ABC transporter substrate-binding protein, PAAT family</fullName>
    </submittedName>
</protein>
<organism evidence="5 6">
    <name type="scientific">Mesorhizobium australicum</name>
    <dbReference type="NCBI Taxonomy" id="536018"/>
    <lineage>
        <taxon>Bacteria</taxon>
        <taxon>Pseudomonadati</taxon>
        <taxon>Pseudomonadota</taxon>
        <taxon>Alphaproteobacteria</taxon>
        <taxon>Hyphomicrobiales</taxon>
        <taxon>Phyllobacteriaceae</taxon>
        <taxon>Mesorhizobium</taxon>
    </lineage>
</organism>
<dbReference type="Pfam" id="PF00497">
    <property type="entry name" value="SBP_bac_3"/>
    <property type="match status" value="1"/>
</dbReference>
<dbReference type="RefSeq" id="WP_085462805.1">
    <property type="nucleotide sequence ID" value="NZ_FXBL01000004.1"/>
</dbReference>
<accession>A0A1X7MTS1</accession>
<evidence type="ECO:0000313" key="6">
    <source>
        <dbReference type="Proteomes" id="UP000193083"/>
    </source>
</evidence>
<dbReference type="GO" id="GO:0016020">
    <property type="term" value="C:membrane"/>
    <property type="evidence" value="ECO:0007669"/>
    <property type="project" value="InterPro"/>
</dbReference>
<dbReference type="AlphaFoldDB" id="A0A1X7MTS1"/>
<feature type="chain" id="PRO_5013118349" evidence="2">
    <location>
        <begin position="25"/>
        <end position="281"/>
    </location>
</feature>
<evidence type="ECO:0000259" key="3">
    <source>
        <dbReference type="SMART" id="SM00062"/>
    </source>
</evidence>
<dbReference type="SUPFAM" id="SSF53850">
    <property type="entry name" value="Periplasmic binding protein-like II"/>
    <property type="match status" value="1"/>
</dbReference>
<evidence type="ECO:0000259" key="4">
    <source>
        <dbReference type="SMART" id="SM00079"/>
    </source>
</evidence>
<dbReference type="PANTHER" id="PTHR35936">
    <property type="entry name" value="MEMBRANE-BOUND LYTIC MUREIN TRANSGLYCOSYLASE F"/>
    <property type="match status" value="1"/>
</dbReference>
<keyword evidence="1 2" id="KW-0732">Signal</keyword>
<dbReference type="Proteomes" id="UP000193083">
    <property type="component" value="Unassembled WGS sequence"/>
</dbReference>
<name>A0A1X7MTS1_9HYPH</name>
<dbReference type="GO" id="GO:0015276">
    <property type="term" value="F:ligand-gated monoatomic ion channel activity"/>
    <property type="evidence" value="ECO:0007669"/>
    <property type="project" value="InterPro"/>
</dbReference>
<dbReference type="PANTHER" id="PTHR35936:SF17">
    <property type="entry name" value="ARGININE-BINDING EXTRACELLULAR PROTEIN ARTP"/>
    <property type="match status" value="1"/>
</dbReference>
<dbReference type="InterPro" id="IPR001638">
    <property type="entry name" value="Solute-binding_3/MltF_N"/>
</dbReference>
<reference evidence="6" key="1">
    <citation type="submission" date="2017-04" db="EMBL/GenBank/DDBJ databases">
        <authorList>
            <person name="Varghese N."/>
            <person name="Submissions S."/>
        </authorList>
    </citation>
    <scope>NUCLEOTIDE SEQUENCE [LARGE SCALE GENOMIC DNA]</scope>
    <source>
        <strain evidence="6">B5P</strain>
    </source>
</reference>
<gene>
    <name evidence="5" type="ORF">SAMN02982922_0618</name>
</gene>
<feature type="signal peptide" evidence="2">
    <location>
        <begin position="1"/>
        <end position="24"/>
    </location>
</feature>
<dbReference type="SMART" id="SM00079">
    <property type="entry name" value="PBPe"/>
    <property type="match status" value="1"/>
</dbReference>
<evidence type="ECO:0000256" key="1">
    <source>
        <dbReference type="ARBA" id="ARBA00022729"/>
    </source>
</evidence>
<proteinExistence type="predicted"/>
<evidence type="ECO:0000256" key="2">
    <source>
        <dbReference type="SAM" id="SignalP"/>
    </source>
</evidence>
<keyword evidence="6" id="KW-1185">Reference proteome</keyword>
<feature type="domain" description="Solute-binding protein family 3/N-terminal" evidence="3">
    <location>
        <begin position="26"/>
        <end position="248"/>
    </location>
</feature>
<dbReference type="CDD" id="cd13530">
    <property type="entry name" value="PBP2_peptides_like"/>
    <property type="match status" value="1"/>
</dbReference>
<dbReference type="SMART" id="SM00062">
    <property type="entry name" value="PBPb"/>
    <property type="match status" value="1"/>
</dbReference>
<dbReference type="Gene3D" id="3.40.190.10">
    <property type="entry name" value="Periplasmic binding protein-like II"/>
    <property type="match status" value="2"/>
</dbReference>
<sequence length="281" mass="30145">MKRHIHFATLAATIAFLSPAAAQKAEIVAATDVGYAPFAFVADDGTYAGIDIEIAEALSAAMGITIKVIDQPWSSTFPGLAAGRFDMILAPAVINEERAESVLFTEPYADAPFGFLVRADSPAITGMEDLRNKTVATNKGSAFDRWITERAEEYSINVARYDKNSDAAQAVGTGQADAAIAFTSAAGWIARENEMFAVAPFQIDSGTHLGYAVNHKDPELRDRIETALECLKTRGVIAAAFEKWTGVAVAETDTARTPVPGFGAPNFKGYDETRHEVECSQ</sequence>